<keyword evidence="2" id="KW-1185">Reference proteome</keyword>
<accession>A0ACA9QIC0</accession>
<dbReference type="Proteomes" id="UP000789702">
    <property type="component" value="Unassembled WGS sequence"/>
</dbReference>
<proteinExistence type="predicted"/>
<gene>
    <name evidence="1" type="ORF">DHETER_LOCUS14541</name>
</gene>
<reference evidence="1" key="1">
    <citation type="submission" date="2021-06" db="EMBL/GenBank/DDBJ databases">
        <authorList>
            <person name="Kallberg Y."/>
            <person name="Tangrot J."/>
            <person name="Rosling A."/>
        </authorList>
    </citation>
    <scope>NUCLEOTIDE SEQUENCE</scope>
    <source>
        <strain evidence="1">IL203A</strain>
    </source>
</reference>
<feature type="non-terminal residue" evidence="1">
    <location>
        <position position="67"/>
    </location>
</feature>
<comment type="caution">
    <text evidence="1">The sequence shown here is derived from an EMBL/GenBank/DDBJ whole genome shotgun (WGS) entry which is preliminary data.</text>
</comment>
<protein>
    <submittedName>
        <fullName evidence="1">4787_t:CDS:1</fullName>
    </submittedName>
</protein>
<evidence type="ECO:0000313" key="2">
    <source>
        <dbReference type="Proteomes" id="UP000789702"/>
    </source>
</evidence>
<organism evidence="1 2">
    <name type="scientific">Dentiscutata heterogama</name>
    <dbReference type="NCBI Taxonomy" id="1316150"/>
    <lineage>
        <taxon>Eukaryota</taxon>
        <taxon>Fungi</taxon>
        <taxon>Fungi incertae sedis</taxon>
        <taxon>Mucoromycota</taxon>
        <taxon>Glomeromycotina</taxon>
        <taxon>Glomeromycetes</taxon>
        <taxon>Diversisporales</taxon>
        <taxon>Gigasporaceae</taxon>
        <taxon>Dentiscutata</taxon>
    </lineage>
</organism>
<dbReference type="EMBL" id="CAJVPU010045348">
    <property type="protein sequence ID" value="CAG8749386.1"/>
    <property type="molecule type" value="Genomic_DNA"/>
</dbReference>
<sequence length="67" mass="8272">FNKLTQDYPSTKSYLEFLFKSKAYWAYCFTCFKFTREMIATSQIESNRENEYKFWKLLILNMKNQDK</sequence>
<feature type="non-terminal residue" evidence="1">
    <location>
        <position position="1"/>
    </location>
</feature>
<evidence type="ECO:0000313" key="1">
    <source>
        <dbReference type="EMBL" id="CAG8749386.1"/>
    </source>
</evidence>
<name>A0ACA9QIC0_9GLOM</name>